<dbReference type="Gene3D" id="2.60.40.10">
    <property type="entry name" value="Immunoglobulins"/>
    <property type="match status" value="3"/>
</dbReference>
<dbReference type="InterPro" id="IPR036179">
    <property type="entry name" value="Ig-like_dom_sf"/>
</dbReference>
<dbReference type="InterPro" id="IPR013783">
    <property type="entry name" value="Ig-like_fold"/>
</dbReference>
<dbReference type="EMBL" id="VSRR010012623">
    <property type="protein sequence ID" value="MPC54771.1"/>
    <property type="molecule type" value="Genomic_DNA"/>
</dbReference>
<feature type="domain" description="Fibronectin type-III" evidence="3">
    <location>
        <begin position="138"/>
        <end position="231"/>
    </location>
</feature>
<accession>A0A5B7G4G0</accession>
<keyword evidence="5" id="KW-1185">Reference proteome</keyword>
<dbReference type="SMART" id="SM00060">
    <property type="entry name" value="FN3"/>
    <property type="match status" value="1"/>
</dbReference>
<dbReference type="OrthoDB" id="6376711at2759"/>
<protein>
    <submittedName>
        <fullName evidence="4">Nephrin</fullName>
    </submittedName>
</protein>
<dbReference type="Proteomes" id="UP000324222">
    <property type="component" value="Unassembled WGS sequence"/>
</dbReference>
<evidence type="ECO:0000256" key="2">
    <source>
        <dbReference type="SAM" id="Phobius"/>
    </source>
</evidence>
<sequence>MDVSITASATANPGPVRYWWRRGEETLVGAGGTLRLGSATKSMAGNYSISAYSQRGAINTSFFLNIQYGPDNVMAPDRVTVSEGDAVEEVDGLVTWSSVLEVFDVSPQDYQPYHCSATNPLGSGSTVLTLRPPSRPFPPTNLTVISVSNVSVVLGWSPNLAGSRPLGYTVKYYPTGTTTFEYEEVSDGSSTGVEVGGLTPEVEYSLTAQAKNNQGRSDYVTPPVTVTTLGGGEGVEGKEERHVTSFLLLVIIMSVFGLLVLNVAAILCFLRHRKRRNSSRGELRSSYKAAESVL</sequence>
<dbReference type="SUPFAM" id="SSF49265">
    <property type="entry name" value="Fibronectin type III"/>
    <property type="match status" value="1"/>
</dbReference>
<dbReference type="InterPro" id="IPR050964">
    <property type="entry name" value="Striated_Muscle_Regulatory"/>
</dbReference>
<keyword evidence="1" id="KW-0677">Repeat</keyword>
<evidence type="ECO:0000259" key="3">
    <source>
        <dbReference type="PROSITE" id="PS50853"/>
    </source>
</evidence>
<dbReference type="InterPro" id="IPR003961">
    <property type="entry name" value="FN3_dom"/>
</dbReference>
<dbReference type="PANTHER" id="PTHR13817">
    <property type="entry name" value="TITIN"/>
    <property type="match status" value="1"/>
</dbReference>
<proteinExistence type="predicted"/>
<dbReference type="Pfam" id="PF00041">
    <property type="entry name" value="fn3"/>
    <property type="match status" value="1"/>
</dbReference>
<dbReference type="SUPFAM" id="SSF48726">
    <property type="entry name" value="Immunoglobulin"/>
    <property type="match status" value="2"/>
</dbReference>
<reference evidence="4 5" key="1">
    <citation type="submission" date="2019-05" db="EMBL/GenBank/DDBJ databases">
        <title>Another draft genome of Portunus trituberculatus and its Hox gene families provides insights of decapod evolution.</title>
        <authorList>
            <person name="Jeong J.-H."/>
            <person name="Song I."/>
            <person name="Kim S."/>
            <person name="Choi T."/>
            <person name="Kim D."/>
            <person name="Ryu S."/>
            <person name="Kim W."/>
        </authorList>
    </citation>
    <scope>NUCLEOTIDE SEQUENCE [LARGE SCALE GENOMIC DNA]</scope>
    <source>
        <tissue evidence="4">Muscle</tissue>
    </source>
</reference>
<keyword evidence="2" id="KW-0812">Transmembrane</keyword>
<dbReference type="PROSITE" id="PS50853">
    <property type="entry name" value="FN3"/>
    <property type="match status" value="1"/>
</dbReference>
<evidence type="ECO:0000313" key="4">
    <source>
        <dbReference type="EMBL" id="MPC54771.1"/>
    </source>
</evidence>
<comment type="caution">
    <text evidence="4">The sequence shown here is derived from an EMBL/GenBank/DDBJ whole genome shotgun (WGS) entry which is preliminary data.</text>
</comment>
<dbReference type="CDD" id="cd00063">
    <property type="entry name" value="FN3"/>
    <property type="match status" value="1"/>
</dbReference>
<keyword evidence="2" id="KW-1133">Transmembrane helix</keyword>
<evidence type="ECO:0000256" key="1">
    <source>
        <dbReference type="ARBA" id="ARBA00022737"/>
    </source>
</evidence>
<name>A0A5B7G4G0_PORTR</name>
<dbReference type="AlphaFoldDB" id="A0A5B7G4G0"/>
<gene>
    <name evidence="4" type="primary">NPHS1_0</name>
    <name evidence="4" type="ORF">E2C01_048696</name>
</gene>
<keyword evidence="2" id="KW-0472">Membrane</keyword>
<dbReference type="InterPro" id="IPR036116">
    <property type="entry name" value="FN3_sf"/>
</dbReference>
<evidence type="ECO:0000313" key="5">
    <source>
        <dbReference type="Proteomes" id="UP000324222"/>
    </source>
</evidence>
<feature type="transmembrane region" description="Helical" evidence="2">
    <location>
        <begin position="246"/>
        <end position="270"/>
    </location>
</feature>
<organism evidence="4 5">
    <name type="scientific">Portunus trituberculatus</name>
    <name type="common">Swimming crab</name>
    <name type="synonym">Neptunus trituberculatus</name>
    <dbReference type="NCBI Taxonomy" id="210409"/>
    <lineage>
        <taxon>Eukaryota</taxon>
        <taxon>Metazoa</taxon>
        <taxon>Ecdysozoa</taxon>
        <taxon>Arthropoda</taxon>
        <taxon>Crustacea</taxon>
        <taxon>Multicrustacea</taxon>
        <taxon>Malacostraca</taxon>
        <taxon>Eumalacostraca</taxon>
        <taxon>Eucarida</taxon>
        <taxon>Decapoda</taxon>
        <taxon>Pleocyemata</taxon>
        <taxon>Brachyura</taxon>
        <taxon>Eubrachyura</taxon>
        <taxon>Portunoidea</taxon>
        <taxon>Portunidae</taxon>
        <taxon>Portuninae</taxon>
        <taxon>Portunus</taxon>
    </lineage>
</organism>
<dbReference type="PANTHER" id="PTHR13817:SF73">
    <property type="entry name" value="FIBRONECTIN TYPE-III DOMAIN-CONTAINING PROTEIN"/>
    <property type="match status" value="1"/>
</dbReference>